<organism evidence="3 4">
    <name type="scientific">Mucuna pruriens</name>
    <name type="common">Velvet bean</name>
    <name type="synonym">Dolichos pruriens</name>
    <dbReference type="NCBI Taxonomy" id="157652"/>
    <lineage>
        <taxon>Eukaryota</taxon>
        <taxon>Viridiplantae</taxon>
        <taxon>Streptophyta</taxon>
        <taxon>Embryophyta</taxon>
        <taxon>Tracheophyta</taxon>
        <taxon>Spermatophyta</taxon>
        <taxon>Magnoliopsida</taxon>
        <taxon>eudicotyledons</taxon>
        <taxon>Gunneridae</taxon>
        <taxon>Pentapetalae</taxon>
        <taxon>rosids</taxon>
        <taxon>fabids</taxon>
        <taxon>Fabales</taxon>
        <taxon>Fabaceae</taxon>
        <taxon>Papilionoideae</taxon>
        <taxon>50 kb inversion clade</taxon>
        <taxon>NPAAA clade</taxon>
        <taxon>indigoferoid/millettioid clade</taxon>
        <taxon>Phaseoleae</taxon>
        <taxon>Mucuna</taxon>
    </lineage>
</organism>
<dbReference type="InterPro" id="IPR050592">
    <property type="entry name" value="GDSL_lipolytic_enzyme"/>
</dbReference>
<evidence type="ECO:0000256" key="2">
    <source>
        <dbReference type="SAM" id="Phobius"/>
    </source>
</evidence>
<dbReference type="InterPro" id="IPR035669">
    <property type="entry name" value="SGNH_plant_lipase-like"/>
</dbReference>
<protein>
    <submittedName>
        <fullName evidence="3">GDSL esterase/lipase</fullName>
    </submittedName>
</protein>
<dbReference type="OrthoDB" id="1600564at2759"/>
<dbReference type="InterPro" id="IPR001087">
    <property type="entry name" value="GDSL"/>
</dbReference>
<accession>A0A371H257</accession>
<proteinExistence type="inferred from homology"/>
<comment type="caution">
    <text evidence="3">The sequence shown here is derived from an EMBL/GenBank/DDBJ whole genome shotgun (WGS) entry which is preliminary data.</text>
</comment>
<keyword evidence="2" id="KW-0812">Transmembrane</keyword>
<feature type="non-terminal residue" evidence="3">
    <location>
        <position position="1"/>
    </location>
</feature>
<dbReference type="Pfam" id="PF00657">
    <property type="entry name" value="Lipase_GDSL"/>
    <property type="match status" value="1"/>
</dbReference>
<dbReference type="EMBL" id="QJKJ01003792">
    <property type="protein sequence ID" value="RDX96871.1"/>
    <property type="molecule type" value="Genomic_DNA"/>
</dbReference>
<dbReference type="Gene3D" id="3.40.50.1110">
    <property type="entry name" value="SGNH hydrolase"/>
    <property type="match status" value="1"/>
</dbReference>
<dbReference type="PANTHER" id="PTHR45642:SF153">
    <property type="entry name" value="GDSL-LIKE LIPASE_ACYLHYDROLASE"/>
    <property type="match status" value="1"/>
</dbReference>
<sequence>MEASNSYWFLSHHVHLLVLFLLCFVVTIEAWKKQQVSAIYVFGDSTVDPGNNNFINTAFRSDFPPYGTDFLNHLPTGRFTNGKLATDFVASYLGLKELLPPYLDPNLSDEELVTGVSFASAGSGFDPLTPTLGNVIPIPKQLEYFKEYKKRLEGMLGKKRSEDHMKNALFFISAVRRKSYTPLTYRQFLLQHVKDFIQNLWSEGGRKIAVVGLPPMGCLPIMITLNSDNVFLERGCLDKYSAAARDHNLMLQRELFLMQLNFSNPSGAKISYVDIYGPLDDMIQAGRNLGFDEVDRGCCGSGYIEATFLCNGVSYVCSEPSKFVFWDSIHPTEKAYYDLFMAARPKIDALING</sequence>
<comment type="similarity">
    <text evidence="1">Belongs to the 'GDSL' lipolytic enzyme family.</text>
</comment>
<dbReference type="GO" id="GO:0016788">
    <property type="term" value="F:hydrolase activity, acting on ester bonds"/>
    <property type="evidence" value="ECO:0007669"/>
    <property type="project" value="InterPro"/>
</dbReference>
<evidence type="ECO:0000313" key="3">
    <source>
        <dbReference type="EMBL" id="RDX96871.1"/>
    </source>
</evidence>
<evidence type="ECO:0000313" key="4">
    <source>
        <dbReference type="Proteomes" id="UP000257109"/>
    </source>
</evidence>
<keyword evidence="2" id="KW-0472">Membrane</keyword>
<reference evidence="3" key="1">
    <citation type="submission" date="2018-05" db="EMBL/GenBank/DDBJ databases">
        <title>Draft genome of Mucuna pruriens seed.</title>
        <authorList>
            <person name="Nnadi N.E."/>
            <person name="Vos R."/>
            <person name="Hasami M.H."/>
            <person name="Devisetty U.K."/>
            <person name="Aguiy J.C."/>
        </authorList>
    </citation>
    <scope>NUCLEOTIDE SEQUENCE [LARGE SCALE GENOMIC DNA]</scope>
    <source>
        <strain evidence="3">JCA_2017</strain>
    </source>
</reference>
<dbReference type="AlphaFoldDB" id="A0A371H257"/>
<name>A0A371H257_MUCPR</name>
<dbReference type="CDD" id="cd01837">
    <property type="entry name" value="SGNH_plant_lipase_like"/>
    <property type="match status" value="1"/>
</dbReference>
<dbReference type="Proteomes" id="UP000257109">
    <property type="component" value="Unassembled WGS sequence"/>
</dbReference>
<gene>
    <name evidence="3" type="ORF">CR513_20424</name>
</gene>
<dbReference type="InterPro" id="IPR036514">
    <property type="entry name" value="SGNH_hydro_sf"/>
</dbReference>
<feature type="transmembrane region" description="Helical" evidence="2">
    <location>
        <begin position="6"/>
        <end position="28"/>
    </location>
</feature>
<keyword evidence="2" id="KW-1133">Transmembrane helix</keyword>
<keyword evidence="4" id="KW-1185">Reference proteome</keyword>
<evidence type="ECO:0000256" key="1">
    <source>
        <dbReference type="ARBA" id="ARBA00008668"/>
    </source>
</evidence>
<dbReference type="PANTHER" id="PTHR45642">
    <property type="entry name" value="GDSL ESTERASE/LIPASE EXL3"/>
    <property type="match status" value="1"/>
</dbReference>